<gene>
    <name evidence="1" type="ORF">EDD18DRAFT_1377251</name>
</gene>
<dbReference type="Proteomes" id="UP001175228">
    <property type="component" value="Unassembled WGS sequence"/>
</dbReference>
<evidence type="ECO:0000313" key="2">
    <source>
        <dbReference type="Proteomes" id="UP001175228"/>
    </source>
</evidence>
<keyword evidence="2" id="KW-1185">Reference proteome</keyword>
<accession>A0AA39UVH5</accession>
<name>A0AA39UVH5_9AGAR</name>
<organism evidence="1 2">
    <name type="scientific">Armillaria luteobubalina</name>
    <dbReference type="NCBI Taxonomy" id="153913"/>
    <lineage>
        <taxon>Eukaryota</taxon>
        <taxon>Fungi</taxon>
        <taxon>Dikarya</taxon>
        <taxon>Basidiomycota</taxon>
        <taxon>Agaricomycotina</taxon>
        <taxon>Agaricomycetes</taxon>
        <taxon>Agaricomycetidae</taxon>
        <taxon>Agaricales</taxon>
        <taxon>Marasmiineae</taxon>
        <taxon>Physalacriaceae</taxon>
        <taxon>Armillaria</taxon>
    </lineage>
</organism>
<sequence>MDSDPEGALVKHWKRLKAWWHSKKRSIGFWWRKKKRLTSERFAHSKGSLWFDKVRKRPPIYHERPHLPNITLSALGKTGLISSALANTPCADLGINGILEKLNVTLGTSYSLGSKDIRSGRKTTLYSILKPYVALNDDFGTVYAHLWRFWYHYDVTEITDALSAAEEEDREMRRRVLMHDRITTRDVPPRRLWDLYANRVVPYWVVKRVANGFRWGSECASVWGISHAGPCQCQRTPDLDLIRIEMLNHGAEYAWLDVLCLRQEGGKDEDLRLEEWKLDVPTIGWVYKSANVGCYFNGLGRPLHLPPDYFESDRCWFWRAWTLQEITEDAIIVGETENDIMYAGVRKVFEEWLAHLREMQRQINPLELASEMQNRVSSTLLDKVAGLSYLLYADPIPIYNTNKSDADAWEELMGVIHPLRLGELFFYFPEPGNGRKYWRPSWQQVMTNKHITYRPSDVWPGGFNIGDTYGDRYWGYHIDSVDVSGLDEGLKEGQPRQGEMCFKNTAGLSCTVKVLADHTYPIPNGSYTVIGASNWHGCPTDSLYLWVVGRLREDGKFKKLSMFRSEDERRMPTELGLGNKVKMLLC</sequence>
<proteinExistence type="predicted"/>
<evidence type="ECO:0000313" key="1">
    <source>
        <dbReference type="EMBL" id="KAK0499244.1"/>
    </source>
</evidence>
<dbReference type="AlphaFoldDB" id="A0AA39UVH5"/>
<comment type="caution">
    <text evidence="1">The sequence shown here is derived from an EMBL/GenBank/DDBJ whole genome shotgun (WGS) entry which is preliminary data.</text>
</comment>
<dbReference type="EMBL" id="JAUEPU010000010">
    <property type="protein sequence ID" value="KAK0499244.1"/>
    <property type="molecule type" value="Genomic_DNA"/>
</dbReference>
<evidence type="ECO:0008006" key="3">
    <source>
        <dbReference type="Google" id="ProtNLM"/>
    </source>
</evidence>
<protein>
    <recommendedName>
        <fullName evidence="3">Heterokaryon incompatibility domain-containing protein</fullName>
    </recommendedName>
</protein>
<reference evidence="1" key="1">
    <citation type="submission" date="2023-06" db="EMBL/GenBank/DDBJ databases">
        <authorList>
            <consortium name="Lawrence Berkeley National Laboratory"/>
            <person name="Ahrendt S."/>
            <person name="Sahu N."/>
            <person name="Indic B."/>
            <person name="Wong-Bajracharya J."/>
            <person name="Merenyi Z."/>
            <person name="Ke H.-M."/>
            <person name="Monk M."/>
            <person name="Kocsube S."/>
            <person name="Drula E."/>
            <person name="Lipzen A."/>
            <person name="Balint B."/>
            <person name="Henrissat B."/>
            <person name="Andreopoulos B."/>
            <person name="Martin F.M."/>
            <person name="Harder C.B."/>
            <person name="Rigling D."/>
            <person name="Ford K.L."/>
            <person name="Foster G.D."/>
            <person name="Pangilinan J."/>
            <person name="Papanicolaou A."/>
            <person name="Barry K."/>
            <person name="LaButti K."/>
            <person name="Viragh M."/>
            <person name="Koriabine M."/>
            <person name="Yan M."/>
            <person name="Riley R."/>
            <person name="Champramary S."/>
            <person name="Plett K.L."/>
            <person name="Tsai I.J."/>
            <person name="Slot J."/>
            <person name="Sipos G."/>
            <person name="Plett J."/>
            <person name="Nagy L.G."/>
            <person name="Grigoriev I.V."/>
        </authorList>
    </citation>
    <scope>NUCLEOTIDE SEQUENCE</scope>
    <source>
        <strain evidence="1">HWK02</strain>
    </source>
</reference>